<organism evidence="2 3">
    <name type="scientific">Martelella mediterranea</name>
    <dbReference type="NCBI Taxonomy" id="293089"/>
    <lineage>
        <taxon>Bacteria</taxon>
        <taxon>Pseudomonadati</taxon>
        <taxon>Pseudomonadota</taxon>
        <taxon>Alphaproteobacteria</taxon>
        <taxon>Hyphomicrobiales</taxon>
        <taxon>Aurantimonadaceae</taxon>
        <taxon>Martelella</taxon>
    </lineage>
</organism>
<name>A0A4R3NYK5_9HYPH</name>
<dbReference type="Proteomes" id="UP000295097">
    <property type="component" value="Unassembled WGS sequence"/>
</dbReference>
<keyword evidence="3" id="KW-1185">Reference proteome</keyword>
<comment type="caution">
    <text evidence="2">The sequence shown here is derived from an EMBL/GenBank/DDBJ whole genome shotgun (WGS) entry which is preliminary data.</text>
</comment>
<feature type="compositionally biased region" description="Polar residues" evidence="1">
    <location>
        <begin position="7"/>
        <end position="35"/>
    </location>
</feature>
<feature type="region of interest" description="Disordered" evidence="1">
    <location>
        <begin position="262"/>
        <end position="292"/>
    </location>
</feature>
<feature type="compositionally biased region" description="Basic and acidic residues" evidence="1">
    <location>
        <begin position="38"/>
        <end position="53"/>
    </location>
</feature>
<feature type="region of interest" description="Disordered" evidence="1">
    <location>
        <begin position="477"/>
        <end position="560"/>
    </location>
</feature>
<accession>A0A4R3NYK5</accession>
<feature type="region of interest" description="Disordered" evidence="1">
    <location>
        <begin position="1"/>
        <end position="53"/>
    </location>
</feature>
<feature type="compositionally biased region" description="Polar residues" evidence="1">
    <location>
        <begin position="527"/>
        <end position="546"/>
    </location>
</feature>
<sequence length="560" mass="59704">MPELTSVGASHTSNTPPQVSTVISLGNRARQTSPTRGDVPHQREPEGANDTSAERISDILRVRSGSMAASPSSARAETGNIQRSFSQPAMNIADLPVETVRQLQQDGILNERRDFTQQVEASVLNQVLSAVERQWPDNPVLSLVNERFRSHGLNINQLAWTPSSGNGIGTLSAYNKIGVQLQFSPALTRHSDGSTSLTATLFLLHDEAGLGGAIADHVKAGGLMVDQMGFRFDLKMRGQQKHFSNFQYVQEVLVRGEMALPYTNLPPPESETTTSATEGNARPPLPGGPIQGTLGSEAGMTVSWNMQDNPGWVQACGIHLASGLFGSIAGASAALATGDNPFGSTSGLATRFGFAEAARLAFSHSQYLVASKWPNKAKAFVALPDRIDFWNNLPTVGVVDCNGSPLNGAAAATWYPRVNFGVGPSYSQPRSAIQNATAENPGRAIIDIWTPRQDAIDEANQAAIQNGDIELGALPARSRDASENPQAPTSLRPVASRRQSAPAAQDIFGASLRLSPAPQARSRSMPDISSQPDRLAQDQQPSTTIETIDETGDGAQITRF</sequence>
<reference evidence="2 3" key="1">
    <citation type="submission" date="2019-03" db="EMBL/GenBank/DDBJ databases">
        <title>Freshwater and sediment microbial communities from various areas in North America, analyzing microbe dynamics in response to fracking.</title>
        <authorList>
            <person name="Lamendella R."/>
        </authorList>
    </citation>
    <scope>NUCLEOTIDE SEQUENCE [LARGE SCALE GENOMIC DNA]</scope>
    <source>
        <strain evidence="2 3">175.2</strain>
    </source>
</reference>
<evidence type="ECO:0000313" key="2">
    <source>
        <dbReference type="EMBL" id="TCT40157.1"/>
    </source>
</evidence>
<proteinExistence type="predicted"/>
<protein>
    <submittedName>
        <fullName evidence="2">Uncharacterized protein</fullName>
    </submittedName>
</protein>
<evidence type="ECO:0000313" key="3">
    <source>
        <dbReference type="Proteomes" id="UP000295097"/>
    </source>
</evidence>
<gene>
    <name evidence="2" type="ORF">EDC90_10109</name>
</gene>
<dbReference type="AlphaFoldDB" id="A0A4R3NYK5"/>
<evidence type="ECO:0000256" key="1">
    <source>
        <dbReference type="SAM" id="MobiDB-lite"/>
    </source>
</evidence>
<dbReference type="EMBL" id="SMAR01000010">
    <property type="protein sequence ID" value="TCT40157.1"/>
    <property type="molecule type" value="Genomic_DNA"/>
</dbReference>